<dbReference type="Pfam" id="PF09451">
    <property type="entry name" value="ATG27"/>
    <property type="match status" value="1"/>
</dbReference>
<evidence type="ECO:0000256" key="9">
    <source>
        <dbReference type="ARBA" id="ARBA00022729"/>
    </source>
</evidence>
<proteinExistence type="inferred from homology"/>
<evidence type="ECO:0000256" key="8">
    <source>
        <dbReference type="ARBA" id="ARBA00022692"/>
    </source>
</evidence>
<evidence type="ECO:0000256" key="16">
    <source>
        <dbReference type="ARBA" id="ARBA00023157"/>
    </source>
</evidence>
<keyword evidence="14" id="KW-0496">Mitochondrion</keyword>
<evidence type="ECO:0000256" key="1">
    <source>
        <dbReference type="ARBA" id="ARBA00004304"/>
    </source>
</evidence>
<dbReference type="GO" id="GO:0010008">
    <property type="term" value="C:endosome membrane"/>
    <property type="evidence" value="ECO:0007669"/>
    <property type="project" value="UniProtKB-SubCell"/>
</dbReference>
<evidence type="ECO:0000256" key="10">
    <source>
        <dbReference type="ARBA" id="ARBA00022927"/>
    </source>
</evidence>
<evidence type="ECO:0000256" key="15">
    <source>
        <dbReference type="ARBA" id="ARBA00023136"/>
    </source>
</evidence>
<evidence type="ECO:0000256" key="13">
    <source>
        <dbReference type="ARBA" id="ARBA00023034"/>
    </source>
</evidence>
<evidence type="ECO:0000256" key="6">
    <source>
        <dbReference type="ARBA" id="ARBA00013776"/>
    </source>
</evidence>
<dbReference type="AlphaFoldDB" id="A0A7S0E422"/>
<dbReference type="GO" id="GO:0015031">
    <property type="term" value="P:protein transport"/>
    <property type="evidence" value="ECO:0007669"/>
    <property type="project" value="UniProtKB-KW"/>
</dbReference>
<evidence type="ECO:0000256" key="2">
    <source>
        <dbReference type="ARBA" id="ARBA00004358"/>
    </source>
</evidence>
<evidence type="ECO:0000256" key="12">
    <source>
        <dbReference type="ARBA" id="ARBA00023006"/>
    </source>
</evidence>
<feature type="signal peptide" evidence="19">
    <location>
        <begin position="1"/>
        <end position="20"/>
    </location>
</feature>
<evidence type="ECO:0000256" key="18">
    <source>
        <dbReference type="SAM" id="Phobius"/>
    </source>
</evidence>
<comment type="subcellular location">
    <subcellularLocation>
        <location evidence="2">Cytoplasmic vesicle membrane</location>
        <topology evidence="2">Single-pass type I membrane protein</topology>
    </subcellularLocation>
    <subcellularLocation>
        <location evidence="3">Golgi apparatus membrane</location>
    </subcellularLocation>
    <subcellularLocation>
        <location evidence="1">Mitochondrion membrane</location>
        <topology evidence="1">Single-pass membrane protein</topology>
    </subcellularLocation>
    <subcellularLocation>
        <location evidence="4">Preautophagosomal structure membrane</location>
        <topology evidence="4">Single-pass type I membrane protein</topology>
    </subcellularLocation>
</comment>
<evidence type="ECO:0000256" key="11">
    <source>
        <dbReference type="ARBA" id="ARBA00022989"/>
    </source>
</evidence>
<sequence length="256" mass="28956">MSSWIFLTTLVVLASQSAVADIAECTHTFPDGNKFDLSALRRPRGVRDWYADDRNGNMYYFNVCADANQVPEACVSLQKAVRSPVFQVSNDNNCFWLGQLKGMDWELIDDSEPAAGIELYYFDGERCKSGRSRDVRIQFFCDPDAGVGKPLDFFVLEEDCHFSITWPSKYGCPVSSGSVTTSWFTMFLILFVVYTVVGCAYNIKYRGTQIGIESMPNLDFWKEALSAVYNMLLFARSKVGQIIGRKTSEYQRFGAH</sequence>
<dbReference type="PANTHER" id="PTHR15071">
    <property type="entry name" value="MANNOSE-6-PHOSPHATE RECEPTOR FAMILY MEMBER"/>
    <property type="match status" value="1"/>
</dbReference>
<protein>
    <recommendedName>
        <fullName evidence="6">Autophagy-related protein 27</fullName>
    </recommendedName>
</protein>
<dbReference type="EMBL" id="HBEO01006273">
    <property type="protein sequence ID" value="CAD8472894.1"/>
    <property type="molecule type" value="Transcribed_RNA"/>
</dbReference>
<feature type="chain" id="PRO_5031327762" description="Autophagy-related protein 27" evidence="19">
    <location>
        <begin position="21"/>
        <end position="256"/>
    </location>
</feature>
<dbReference type="GO" id="GO:0006914">
    <property type="term" value="P:autophagy"/>
    <property type="evidence" value="ECO:0007669"/>
    <property type="project" value="UniProtKB-KW"/>
</dbReference>
<evidence type="ECO:0000256" key="17">
    <source>
        <dbReference type="ARBA" id="ARBA00023329"/>
    </source>
</evidence>
<dbReference type="InterPro" id="IPR044865">
    <property type="entry name" value="MRH_dom"/>
</dbReference>
<keyword evidence="10" id="KW-0653">Protein transport</keyword>
<dbReference type="GO" id="GO:0031966">
    <property type="term" value="C:mitochondrial membrane"/>
    <property type="evidence" value="ECO:0007669"/>
    <property type="project" value="UniProtKB-SubCell"/>
</dbReference>
<keyword evidence="15 18" id="KW-0472">Membrane</keyword>
<dbReference type="GO" id="GO:0034045">
    <property type="term" value="C:phagophore assembly site membrane"/>
    <property type="evidence" value="ECO:0007669"/>
    <property type="project" value="UniProtKB-SubCell"/>
</dbReference>
<evidence type="ECO:0000256" key="14">
    <source>
        <dbReference type="ARBA" id="ARBA00023128"/>
    </source>
</evidence>
<keyword evidence="13" id="KW-0333">Golgi apparatus</keyword>
<evidence type="ECO:0000313" key="21">
    <source>
        <dbReference type="EMBL" id="CAD8472894.1"/>
    </source>
</evidence>
<dbReference type="PROSITE" id="PS51914">
    <property type="entry name" value="MRH"/>
    <property type="match status" value="1"/>
</dbReference>
<evidence type="ECO:0000256" key="19">
    <source>
        <dbReference type="SAM" id="SignalP"/>
    </source>
</evidence>
<keyword evidence="17" id="KW-0968">Cytoplasmic vesicle</keyword>
<feature type="transmembrane region" description="Helical" evidence="18">
    <location>
        <begin position="183"/>
        <end position="203"/>
    </location>
</feature>
<feature type="domain" description="MRH" evidence="20">
    <location>
        <begin position="23"/>
        <end position="174"/>
    </location>
</feature>
<dbReference type="InterPro" id="IPR009011">
    <property type="entry name" value="Man6P_isomerase_rcpt-bd_dom_sf"/>
</dbReference>
<dbReference type="SUPFAM" id="SSF50911">
    <property type="entry name" value="Mannose 6-phosphate receptor domain"/>
    <property type="match status" value="1"/>
</dbReference>
<evidence type="ECO:0000256" key="7">
    <source>
        <dbReference type="ARBA" id="ARBA00022448"/>
    </source>
</evidence>
<reference evidence="21" key="1">
    <citation type="submission" date="2021-01" db="EMBL/GenBank/DDBJ databases">
        <authorList>
            <person name="Corre E."/>
            <person name="Pelletier E."/>
            <person name="Niang G."/>
            <person name="Scheremetjew M."/>
            <person name="Finn R."/>
            <person name="Kale V."/>
            <person name="Holt S."/>
            <person name="Cochrane G."/>
            <person name="Meng A."/>
            <person name="Brown T."/>
            <person name="Cohen L."/>
        </authorList>
    </citation>
    <scope>NUCLEOTIDE SEQUENCE</scope>
    <source>
        <strain evidence="21">CCMP325</strain>
    </source>
</reference>
<evidence type="ECO:0000256" key="3">
    <source>
        <dbReference type="ARBA" id="ARBA00004394"/>
    </source>
</evidence>
<keyword evidence="7" id="KW-0813">Transport</keyword>
<name>A0A7S0E422_9CRYP</name>
<dbReference type="InterPro" id="IPR018939">
    <property type="entry name" value="Autophagy-rel_prot_27"/>
</dbReference>
<keyword evidence="11 18" id="KW-1133">Transmembrane helix</keyword>
<dbReference type="PANTHER" id="PTHR15071:SF0">
    <property type="entry name" value="MANNOSE 6-PHOSPHATE RECEPTOR-LIKE PROTEIN 1"/>
    <property type="match status" value="1"/>
</dbReference>
<organism evidence="21">
    <name type="scientific">Hanusia phi</name>
    <dbReference type="NCBI Taxonomy" id="3032"/>
    <lineage>
        <taxon>Eukaryota</taxon>
        <taxon>Cryptophyceae</taxon>
        <taxon>Pyrenomonadales</taxon>
        <taxon>Geminigeraceae</taxon>
        <taxon>Hanusia</taxon>
    </lineage>
</organism>
<comment type="similarity">
    <text evidence="5">Belongs to the ATG27 family.</text>
</comment>
<dbReference type="Gene3D" id="2.70.130.10">
    <property type="entry name" value="Mannose-6-phosphate receptor binding domain"/>
    <property type="match status" value="1"/>
</dbReference>
<dbReference type="GO" id="GO:0000139">
    <property type="term" value="C:Golgi membrane"/>
    <property type="evidence" value="ECO:0007669"/>
    <property type="project" value="UniProtKB-SubCell"/>
</dbReference>
<keyword evidence="12" id="KW-0072">Autophagy</keyword>
<evidence type="ECO:0000256" key="5">
    <source>
        <dbReference type="ARBA" id="ARBA00005363"/>
    </source>
</evidence>
<evidence type="ECO:0000259" key="20">
    <source>
        <dbReference type="PROSITE" id="PS51914"/>
    </source>
</evidence>
<evidence type="ECO:0000256" key="4">
    <source>
        <dbReference type="ARBA" id="ARBA00004472"/>
    </source>
</evidence>
<keyword evidence="16" id="KW-1015">Disulfide bond</keyword>
<keyword evidence="9 19" id="KW-0732">Signal</keyword>
<keyword evidence="8 18" id="KW-0812">Transmembrane</keyword>
<gene>
    <name evidence="21" type="ORF">HPHI1048_LOCUS4435</name>
</gene>
<accession>A0A7S0E422</accession>